<dbReference type="SUPFAM" id="SSF55729">
    <property type="entry name" value="Acyl-CoA N-acyltransferases (Nat)"/>
    <property type="match status" value="1"/>
</dbReference>
<evidence type="ECO:0000313" key="2">
    <source>
        <dbReference type="EMBL" id="KAK9847400.1"/>
    </source>
</evidence>
<organism evidence="2 3">
    <name type="scientific">Apatococcus fuscideae</name>
    <dbReference type="NCBI Taxonomy" id="2026836"/>
    <lineage>
        <taxon>Eukaryota</taxon>
        <taxon>Viridiplantae</taxon>
        <taxon>Chlorophyta</taxon>
        <taxon>core chlorophytes</taxon>
        <taxon>Trebouxiophyceae</taxon>
        <taxon>Chlorellales</taxon>
        <taxon>Chlorellaceae</taxon>
        <taxon>Apatococcus</taxon>
    </lineage>
</organism>
<dbReference type="AlphaFoldDB" id="A0AAW1SL55"/>
<dbReference type="Gene3D" id="3.40.630.30">
    <property type="match status" value="1"/>
</dbReference>
<dbReference type="InterPro" id="IPR000182">
    <property type="entry name" value="GNAT_dom"/>
</dbReference>
<sequence length="251" mass="28044">MITGEIAELEAQNVMLASHTALQTCYCIPSQDSREPRFKPFIAESEERKALLAFKHEVTTKRGLLSMRPIQEAWIPESTELLTDAFAESMGYRPAFRRYLVKEIKGYLHKHLNLPPKAIVIMGLLQQPADAAAASSVASSSSAGELSFSASTRTQQLLLNPPRECAYLCNMAVTPDWRRQGYGMQLLRAAEMVAQLAGKQEIYLHVRHNDAPATGLYERGGYSIVKSDPKFFGWFGIDPKHLLKKDLSPFS</sequence>
<reference evidence="2 3" key="1">
    <citation type="journal article" date="2024" name="Nat. Commun.">
        <title>Phylogenomics reveals the evolutionary origins of lichenization in chlorophyte algae.</title>
        <authorList>
            <person name="Puginier C."/>
            <person name="Libourel C."/>
            <person name="Otte J."/>
            <person name="Skaloud P."/>
            <person name="Haon M."/>
            <person name="Grisel S."/>
            <person name="Petersen M."/>
            <person name="Berrin J.G."/>
            <person name="Delaux P.M."/>
            <person name="Dal Grande F."/>
            <person name="Keller J."/>
        </authorList>
    </citation>
    <scope>NUCLEOTIDE SEQUENCE [LARGE SCALE GENOMIC DNA]</scope>
    <source>
        <strain evidence="2 3">SAG 2523</strain>
    </source>
</reference>
<dbReference type="PANTHER" id="PTHR47489">
    <property type="entry name" value="ACYL-COA N-ACYLTRANSFERASES (NAT) SUPERFAMILY PROTEIN"/>
    <property type="match status" value="1"/>
</dbReference>
<evidence type="ECO:0000313" key="3">
    <source>
        <dbReference type="Proteomes" id="UP001485043"/>
    </source>
</evidence>
<dbReference type="InterPro" id="IPR016181">
    <property type="entry name" value="Acyl_CoA_acyltransferase"/>
</dbReference>
<name>A0AAW1SL55_9CHLO</name>
<keyword evidence="3" id="KW-1185">Reference proteome</keyword>
<dbReference type="PANTHER" id="PTHR47489:SF2">
    <property type="entry name" value="GCN5-RELATED N-ACETYLTRANSFERASE 5, CHLOROPLASTIC"/>
    <property type="match status" value="1"/>
</dbReference>
<dbReference type="Pfam" id="PF00583">
    <property type="entry name" value="Acetyltransf_1"/>
    <property type="match status" value="1"/>
</dbReference>
<feature type="domain" description="N-acetyltransferase" evidence="1">
    <location>
        <begin position="65"/>
        <end position="244"/>
    </location>
</feature>
<dbReference type="EMBL" id="JALJOV010001469">
    <property type="protein sequence ID" value="KAK9847400.1"/>
    <property type="molecule type" value="Genomic_DNA"/>
</dbReference>
<protein>
    <recommendedName>
        <fullName evidence="1">N-acetyltransferase domain-containing protein</fullName>
    </recommendedName>
</protein>
<comment type="caution">
    <text evidence="2">The sequence shown here is derived from an EMBL/GenBank/DDBJ whole genome shotgun (WGS) entry which is preliminary data.</text>
</comment>
<proteinExistence type="predicted"/>
<dbReference type="GO" id="GO:0016747">
    <property type="term" value="F:acyltransferase activity, transferring groups other than amino-acyl groups"/>
    <property type="evidence" value="ECO:0007669"/>
    <property type="project" value="InterPro"/>
</dbReference>
<accession>A0AAW1SL55</accession>
<evidence type="ECO:0000259" key="1">
    <source>
        <dbReference type="PROSITE" id="PS51186"/>
    </source>
</evidence>
<dbReference type="Proteomes" id="UP001485043">
    <property type="component" value="Unassembled WGS sequence"/>
</dbReference>
<dbReference type="CDD" id="cd04301">
    <property type="entry name" value="NAT_SF"/>
    <property type="match status" value="1"/>
</dbReference>
<dbReference type="PROSITE" id="PS51186">
    <property type="entry name" value="GNAT"/>
    <property type="match status" value="1"/>
</dbReference>
<gene>
    <name evidence="2" type="ORF">WJX84_006775</name>
</gene>